<comment type="caution">
    <text evidence="1">The sequence shown here is derived from an EMBL/GenBank/DDBJ whole genome shotgun (WGS) entry which is preliminary data.</text>
</comment>
<sequence>MAIVANRAEIGLKRIGTSVSVPDDPRAKLMFYLSSMCSVLDLDDPNISRLIDYRNYMLSAAEEAQLLLLCYALSPDELNGKCIFLDDDGEMCGDRVNAFYELSAVQNRFLVTENILIGNQQRHVKKMMFYKMSFIQDYYLVPMIVLKVRLDAILAAQRTTRPAITYSQPTRSVTPPTTNYRTSYSSANYRYFRLIICL</sequence>
<evidence type="ECO:0000313" key="2">
    <source>
        <dbReference type="Proteomes" id="UP001186944"/>
    </source>
</evidence>
<reference evidence="1" key="1">
    <citation type="submission" date="2019-08" db="EMBL/GenBank/DDBJ databases">
        <title>The improved chromosome-level genome for the pearl oyster Pinctada fucata martensii using PacBio sequencing and Hi-C.</title>
        <authorList>
            <person name="Zheng Z."/>
        </authorList>
    </citation>
    <scope>NUCLEOTIDE SEQUENCE</scope>
    <source>
        <strain evidence="1">ZZ-2019</strain>
        <tissue evidence="1">Adductor muscle</tissue>
    </source>
</reference>
<dbReference type="Proteomes" id="UP001186944">
    <property type="component" value="Unassembled WGS sequence"/>
</dbReference>
<accession>A0AA88Y164</accession>
<gene>
    <name evidence="1" type="ORF">FSP39_003495</name>
</gene>
<keyword evidence="2" id="KW-1185">Reference proteome</keyword>
<name>A0AA88Y164_PINIB</name>
<organism evidence="1 2">
    <name type="scientific">Pinctada imbricata</name>
    <name type="common">Atlantic pearl-oyster</name>
    <name type="synonym">Pinctada martensii</name>
    <dbReference type="NCBI Taxonomy" id="66713"/>
    <lineage>
        <taxon>Eukaryota</taxon>
        <taxon>Metazoa</taxon>
        <taxon>Spiralia</taxon>
        <taxon>Lophotrochozoa</taxon>
        <taxon>Mollusca</taxon>
        <taxon>Bivalvia</taxon>
        <taxon>Autobranchia</taxon>
        <taxon>Pteriomorphia</taxon>
        <taxon>Pterioida</taxon>
        <taxon>Pterioidea</taxon>
        <taxon>Pteriidae</taxon>
        <taxon>Pinctada</taxon>
    </lineage>
</organism>
<dbReference type="EMBL" id="VSWD01000011">
    <property type="protein sequence ID" value="KAK3087243.1"/>
    <property type="molecule type" value="Genomic_DNA"/>
</dbReference>
<protein>
    <submittedName>
        <fullName evidence="1">Uncharacterized protein</fullName>
    </submittedName>
</protein>
<evidence type="ECO:0000313" key="1">
    <source>
        <dbReference type="EMBL" id="KAK3087243.1"/>
    </source>
</evidence>
<dbReference type="AlphaFoldDB" id="A0AA88Y164"/>
<proteinExistence type="predicted"/>